<comment type="caution">
    <text evidence="15">The sequence shown here is derived from an EMBL/GenBank/DDBJ whole genome shotgun (WGS) entry which is preliminary data.</text>
</comment>
<dbReference type="Gene3D" id="1.20.140.80">
    <property type="entry name" value="Transcription factor DP"/>
    <property type="match status" value="1"/>
</dbReference>
<feature type="region of interest" description="Disordered" evidence="12">
    <location>
        <begin position="101"/>
        <end position="153"/>
    </location>
</feature>
<evidence type="ECO:0000313" key="15">
    <source>
        <dbReference type="EMBL" id="CAK0784880.1"/>
    </source>
</evidence>
<keyword evidence="10" id="KW-0131">Cell cycle</keyword>
<dbReference type="InterPro" id="IPR038168">
    <property type="entry name" value="TF_DP_C_sf"/>
</dbReference>
<evidence type="ECO:0000256" key="2">
    <source>
        <dbReference type="ARBA" id="ARBA00004496"/>
    </source>
</evidence>
<feature type="region of interest" description="Disordered" evidence="12">
    <location>
        <begin position="431"/>
        <end position="500"/>
    </location>
</feature>
<dbReference type="CDD" id="cd14458">
    <property type="entry name" value="DP_DD"/>
    <property type="match status" value="1"/>
</dbReference>
<dbReference type="InterPro" id="IPR015648">
    <property type="entry name" value="Transcrpt_fac_DP"/>
</dbReference>
<evidence type="ECO:0000256" key="12">
    <source>
        <dbReference type="SAM" id="MobiDB-lite"/>
    </source>
</evidence>
<feature type="compositionally biased region" description="Low complexity" evidence="12">
    <location>
        <begin position="105"/>
        <end position="119"/>
    </location>
</feature>
<keyword evidence="7 11" id="KW-0238">DNA-binding</keyword>
<keyword evidence="9 11" id="KW-0539">Nucleus</keyword>
<dbReference type="GO" id="GO:0000981">
    <property type="term" value="F:DNA-binding transcription factor activity, RNA polymerase II-specific"/>
    <property type="evidence" value="ECO:0007669"/>
    <property type="project" value="TreeGrafter"/>
</dbReference>
<gene>
    <name evidence="15" type="ORF">CVIRNUC_008085</name>
</gene>
<dbReference type="GO" id="GO:0000977">
    <property type="term" value="F:RNA polymerase II transcription regulatory region sequence-specific DNA binding"/>
    <property type="evidence" value="ECO:0007669"/>
    <property type="project" value="TreeGrafter"/>
</dbReference>
<dbReference type="Proteomes" id="UP001314263">
    <property type="component" value="Unassembled WGS sequence"/>
</dbReference>
<evidence type="ECO:0000313" key="16">
    <source>
        <dbReference type="Proteomes" id="UP001314263"/>
    </source>
</evidence>
<feature type="compositionally biased region" description="Low complexity" evidence="12">
    <location>
        <begin position="136"/>
        <end position="148"/>
    </location>
</feature>
<protein>
    <submittedName>
        <fullName evidence="15">Uncharacterized protein</fullName>
    </submittedName>
</protein>
<evidence type="ECO:0000256" key="11">
    <source>
        <dbReference type="RuleBase" id="RU003796"/>
    </source>
</evidence>
<dbReference type="InterPro" id="IPR003316">
    <property type="entry name" value="E2F_WHTH_DNA-bd_dom"/>
</dbReference>
<dbReference type="GO" id="GO:0070176">
    <property type="term" value="C:DRM complex"/>
    <property type="evidence" value="ECO:0007669"/>
    <property type="project" value="UniProtKB-ARBA"/>
</dbReference>
<dbReference type="SMART" id="SM01138">
    <property type="entry name" value="DP"/>
    <property type="match status" value="1"/>
</dbReference>
<sequence length="584" mass="61880">MDAGATPMNAALHDDLLRSIQDTGVYGYGMDIGIIEPSLPAEPLDAHNSPVSFPQQFPQASPAVPAPSLQLSARGQQLVTAADSAIANALEANEKTRQSMARCEAANAAASDPEAALDATPKQRKKRPPARGVALSSAGSDGAQAAGGRNNGKGLRHFSMKVCEKVESKGRTTYNEVADELVGEFSGSPGIAAYDEKNIRRRVYDALNVLMAMDIIIKDKKDISWKGLPSAPHAQLEKLREERAALRQKILNQQVYLQETSKQHRAYRNLLVRHGDKPASMLAEDARAGTGPTPLKLPFILIQVNPEAAVEIQISDDNRQALFDFASTCFRIIGDEEVLYEMNLHLPPGGSSEAVAGIKSQAPDQSPALPPAFGGHQTPPGSSISALGSEGPRSMAATHGMRTMEQNGHAPGHGSAREQLSQVSEISQDLAMLSQSSQDQTQAMDEGTPPEKHRSSGPGPLKAVGTPPSAGTSAPGTAGNADTSPGNLLPPLTALSSSHHGLMSPTAEMMNASNAWRWPELQKEASMPSHVSSTTPTAPSAQMLQELMHQMQASSQGFAGRFPGAFSIPSLDAGQQPNTGQWHR</sequence>
<dbReference type="GO" id="GO:0005737">
    <property type="term" value="C:cytoplasm"/>
    <property type="evidence" value="ECO:0007669"/>
    <property type="project" value="UniProtKB-SubCell"/>
</dbReference>
<evidence type="ECO:0000256" key="10">
    <source>
        <dbReference type="ARBA" id="ARBA00023306"/>
    </source>
</evidence>
<name>A0AAV1IFW3_9CHLO</name>
<dbReference type="Gene3D" id="1.10.10.10">
    <property type="entry name" value="Winged helix-like DNA-binding domain superfamily/Winged helix DNA-binding domain"/>
    <property type="match status" value="1"/>
</dbReference>
<evidence type="ECO:0000256" key="5">
    <source>
        <dbReference type="ARBA" id="ARBA00023015"/>
    </source>
</evidence>
<evidence type="ECO:0000256" key="9">
    <source>
        <dbReference type="ARBA" id="ARBA00023242"/>
    </source>
</evidence>
<evidence type="ECO:0000256" key="8">
    <source>
        <dbReference type="ARBA" id="ARBA00023163"/>
    </source>
</evidence>
<dbReference type="PANTHER" id="PTHR12548:SF9">
    <property type="entry name" value="TRANSCRIPTION FACTOR DP"/>
    <property type="match status" value="1"/>
</dbReference>
<keyword evidence="16" id="KW-1185">Reference proteome</keyword>
<comment type="subcellular location">
    <subcellularLocation>
        <location evidence="2">Cytoplasm</location>
    </subcellularLocation>
    <subcellularLocation>
        <location evidence="1 11">Nucleus</location>
    </subcellularLocation>
</comment>
<feature type="compositionally biased region" description="Polar residues" evidence="12">
    <location>
        <begin position="431"/>
        <end position="443"/>
    </location>
</feature>
<evidence type="ECO:0000256" key="1">
    <source>
        <dbReference type="ARBA" id="ARBA00004123"/>
    </source>
</evidence>
<reference evidence="15 16" key="1">
    <citation type="submission" date="2023-10" db="EMBL/GenBank/DDBJ databases">
        <authorList>
            <person name="Maclean D."/>
            <person name="Macfadyen A."/>
        </authorList>
    </citation>
    <scope>NUCLEOTIDE SEQUENCE [LARGE SCALE GENOMIC DNA]</scope>
</reference>
<feature type="region of interest" description="Disordered" evidence="12">
    <location>
        <begin position="354"/>
        <end position="396"/>
    </location>
</feature>
<feature type="domain" description="Transcription factor DP C-terminal" evidence="13">
    <location>
        <begin position="234"/>
        <end position="379"/>
    </location>
</feature>
<evidence type="ECO:0000259" key="13">
    <source>
        <dbReference type="SMART" id="SM01138"/>
    </source>
</evidence>
<dbReference type="GO" id="GO:0051726">
    <property type="term" value="P:regulation of cell cycle"/>
    <property type="evidence" value="ECO:0007669"/>
    <property type="project" value="InterPro"/>
</dbReference>
<keyword evidence="5 11" id="KW-0805">Transcription regulation</keyword>
<keyword evidence="8 11" id="KW-0804">Transcription</keyword>
<dbReference type="SMART" id="SM01372">
    <property type="entry name" value="E2F_TDP"/>
    <property type="match status" value="1"/>
</dbReference>
<evidence type="ECO:0000256" key="6">
    <source>
        <dbReference type="ARBA" id="ARBA00023054"/>
    </source>
</evidence>
<dbReference type="InterPro" id="IPR036390">
    <property type="entry name" value="WH_DNA-bd_sf"/>
</dbReference>
<dbReference type="Pfam" id="PF02319">
    <property type="entry name" value="WHD_E2F_TDP"/>
    <property type="match status" value="1"/>
</dbReference>
<dbReference type="InterPro" id="IPR037241">
    <property type="entry name" value="E2F-DP_heterodim"/>
</dbReference>
<accession>A0AAV1IFW3</accession>
<dbReference type="SUPFAM" id="SSF144074">
    <property type="entry name" value="E2F-DP heterodimerization region"/>
    <property type="match status" value="1"/>
</dbReference>
<dbReference type="Pfam" id="PF08781">
    <property type="entry name" value="DP"/>
    <property type="match status" value="1"/>
</dbReference>
<dbReference type="InterPro" id="IPR014889">
    <property type="entry name" value="Transc_factor_DP_C"/>
</dbReference>
<dbReference type="PANTHER" id="PTHR12548">
    <property type="entry name" value="TRANSCRIPTION FACTOR DP"/>
    <property type="match status" value="1"/>
</dbReference>
<evidence type="ECO:0000256" key="4">
    <source>
        <dbReference type="ARBA" id="ARBA00022490"/>
    </source>
</evidence>
<evidence type="ECO:0000256" key="7">
    <source>
        <dbReference type="ARBA" id="ARBA00023125"/>
    </source>
</evidence>
<feature type="region of interest" description="Disordered" evidence="12">
    <location>
        <begin position="404"/>
        <end position="423"/>
    </location>
</feature>
<feature type="domain" description="E2F/DP family winged-helix DNA-binding" evidence="14">
    <location>
        <begin position="150"/>
        <end position="227"/>
    </location>
</feature>
<keyword evidence="4" id="KW-0963">Cytoplasm</keyword>
<dbReference type="SUPFAM" id="SSF46785">
    <property type="entry name" value="Winged helix' DNA-binding domain"/>
    <property type="match status" value="1"/>
</dbReference>
<evidence type="ECO:0000256" key="3">
    <source>
        <dbReference type="ARBA" id="ARBA00010940"/>
    </source>
</evidence>
<keyword evidence="6" id="KW-0175">Coiled coil</keyword>
<evidence type="ECO:0000259" key="14">
    <source>
        <dbReference type="SMART" id="SM01372"/>
    </source>
</evidence>
<organism evidence="15 16">
    <name type="scientific">Coccomyxa viridis</name>
    <dbReference type="NCBI Taxonomy" id="1274662"/>
    <lineage>
        <taxon>Eukaryota</taxon>
        <taxon>Viridiplantae</taxon>
        <taxon>Chlorophyta</taxon>
        <taxon>core chlorophytes</taxon>
        <taxon>Trebouxiophyceae</taxon>
        <taxon>Trebouxiophyceae incertae sedis</taxon>
        <taxon>Coccomyxaceae</taxon>
        <taxon>Coccomyxa</taxon>
    </lineage>
</organism>
<dbReference type="InterPro" id="IPR036388">
    <property type="entry name" value="WH-like_DNA-bd_sf"/>
</dbReference>
<comment type="similarity">
    <text evidence="3 11">Belongs to the E2F/DP family.</text>
</comment>
<dbReference type="EMBL" id="CAUYUE010000011">
    <property type="protein sequence ID" value="CAK0784880.1"/>
    <property type="molecule type" value="Genomic_DNA"/>
</dbReference>
<feature type="compositionally biased region" description="Polar residues" evidence="12">
    <location>
        <begin position="469"/>
        <end position="486"/>
    </location>
</feature>
<proteinExistence type="inferred from homology"/>
<dbReference type="AlphaFoldDB" id="A0AAV1IFW3"/>
<dbReference type="FunFam" id="1.10.10.10:FF:000187">
    <property type="entry name" value="Transcription factor-like protein DPB"/>
    <property type="match status" value="1"/>
</dbReference>